<protein>
    <recommendedName>
        <fullName evidence="3">SGNH hydrolase-type esterase domain-containing protein</fullName>
    </recommendedName>
</protein>
<dbReference type="InterPro" id="IPR036514">
    <property type="entry name" value="SGNH_hydro_sf"/>
</dbReference>
<dbReference type="Proteomes" id="UP001230426">
    <property type="component" value="Unassembled WGS sequence"/>
</dbReference>
<organism evidence="1 2">
    <name type="scientific">Streptosporangium brasiliense</name>
    <dbReference type="NCBI Taxonomy" id="47480"/>
    <lineage>
        <taxon>Bacteria</taxon>
        <taxon>Bacillati</taxon>
        <taxon>Actinomycetota</taxon>
        <taxon>Actinomycetes</taxon>
        <taxon>Streptosporangiales</taxon>
        <taxon>Streptosporangiaceae</taxon>
        <taxon>Streptosporangium</taxon>
    </lineage>
</organism>
<sequence length="86" mass="9472">MPLGLQNDAHPTDAGYAKMADAWYSAISAADAKGWIQTPLPSRSMRPLPTLPFREVGHPGRAEVAHHLQDPGAEERRNRIVRLYAA</sequence>
<dbReference type="EMBL" id="JAUSRB010000002">
    <property type="protein sequence ID" value="MDP9869149.1"/>
    <property type="molecule type" value="Genomic_DNA"/>
</dbReference>
<dbReference type="RefSeq" id="WP_306872711.1">
    <property type="nucleotide sequence ID" value="NZ_JAUSRB010000002.1"/>
</dbReference>
<evidence type="ECO:0008006" key="3">
    <source>
        <dbReference type="Google" id="ProtNLM"/>
    </source>
</evidence>
<proteinExistence type="predicted"/>
<evidence type="ECO:0000313" key="1">
    <source>
        <dbReference type="EMBL" id="MDP9869149.1"/>
    </source>
</evidence>
<accession>A0ABT9RK89</accession>
<comment type="caution">
    <text evidence="1">The sequence shown here is derived from an EMBL/GenBank/DDBJ whole genome shotgun (WGS) entry which is preliminary data.</text>
</comment>
<dbReference type="Gene3D" id="3.40.50.1110">
    <property type="entry name" value="SGNH hydrolase"/>
    <property type="match status" value="1"/>
</dbReference>
<gene>
    <name evidence="1" type="ORF">J2S55_008415</name>
</gene>
<keyword evidence="2" id="KW-1185">Reference proteome</keyword>
<name>A0ABT9RK89_9ACTN</name>
<evidence type="ECO:0000313" key="2">
    <source>
        <dbReference type="Proteomes" id="UP001230426"/>
    </source>
</evidence>
<reference evidence="1 2" key="1">
    <citation type="submission" date="2023-07" db="EMBL/GenBank/DDBJ databases">
        <title>Sequencing the genomes of 1000 actinobacteria strains.</title>
        <authorList>
            <person name="Klenk H.-P."/>
        </authorList>
    </citation>
    <scope>NUCLEOTIDE SEQUENCE [LARGE SCALE GENOMIC DNA]</scope>
    <source>
        <strain evidence="1 2">DSM 44109</strain>
    </source>
</reference>